<gene>
    <name evidence="1" type="ORF">BTN92_06270</name>
</gene>
<proteinExistence type="predicted"/>
<dbReference type="AlphaFoldDB" id="A0A1V2UJ75"/>
<name>A0A1V2UJ75_ENTMU</name>
<sequence length="148" mass="16796">MGALAFVMRFDPECRIIFMLDSFHVDPATRPGIQAKPSPKDTLMHEVTHIVASSDDLISYPRSPIGFRNSGEDLRERYENKFLKLIHGEGVNSFVENVSDMLKLPTVTKQAVLNAVLTDKMLKANLQITNAEMLMACLRDNWIRTKLF</sequence>
<organism evidence="1 2">
    <name type="scientific">Enterococcus mundtii</name>
    <dbReference type="NCBI Taxonomy" id="53346"/>
    <lineage>
        <taxon>Bacteria</taxon>
        <taxon>Bacillati</taxon>
        <taxon>Bacillota</taxon>
        <taxon>Bacilli</taxon>
        <taxon>Lactobacillales</taxon>
        <taxon>Enterococcaceae</taxon>
        <taxon>Enterococcus</taxon>
    </lineage>
</organism>
<evidence type="ECO:0000313" key="2">
    <source>
        <dbReference type="Proteomes" id="UP000189299"/>
    </source>
</evidence>
<comment type="caution">
    <text evidence="1">The sequence shown here is derived from an EMBL/GenBank/DDBJ whole genome shotgun (WGS) entry which is preliminary data.</text>
</comment>
<accession>A0A1V2UJ75</accession>
<evidence type="ECO:0000313" key="1">
    <source>
        <dbReference type="EMBL" id="ONN43438.1"/>
    </source>
</evidence>
<dbReference type="Proteomes" id="UP000189299">
    <property type="component" value="Unassembled WGS sequence"/>
</dbReference>
<dbReference type="EMBL" id="MSTR01000005">
    <property type="protein sequence ID" value="ONN43438.1"/>
    <property type="molecule type" value="Genomic_DNA"/>
</dbReference>
<protein>
    <submittedName>
        <fullName evidence="1">Uncharacterized protein</fullName>
    </submittedName>
</protein>
<reference evidence="1 2" key="1">
    <citation type="submission" date="2016-12" db="EMBL/GenBank/DDBJ databases">
        <authorList>
            <person name="Song W.-J."/>
            <person name="Kurnit D.M."/>
        </authorList>
    </citation>
    <scope>NUCLEOTIDE SEQUENCE [LARGE SCALE GENOMIC DNA]</scope>
    <source>
        <strain evidence="1 2">CGB1038-1_S1</strain>
    </source>
</reference>